<gene>
    <name evidence="4" type="ORF">MM415A00110_0063</name>
    <name evidence="2" type="ORF">MM415B00359_0012</name>
    <name evidence="3" type="ORF">TM448B00679_0010</name>
</gene>
<dbReference type="AlphaFoldDB" id="A0A6M3Y3T2"/>
<accession>A0A6M3Y3T2</accession>
<dbReference type="EMBL" id="MT145189">
    <property type="protein sequence ID" value="QJI04742.1"/>
    <property type="molecule type" value="Genomic_DNA"/>
</dbReference>
<reference evidence="4" key="1">
    <citation type="submission" date="2020-03" db="EMBL/GenBank/DDBJ databases">
        <title>The deep terrestrial virosphere.</title>
        <authorList>
            <person name="Holmfeldt K."/>
            <person name="Nilsson E."/>
            <person name="Simone D."/>
            <person name="Lopez-Fernandez M."/>
            <person name="Wu X."/>
            <person name="de Brujin I."/>
            <person name="Lundin D."/>
            <person name="Andersson A."/>
            <person name="Bertilsson S."/>
            <person name="Dopson M."/>
        </authorList>
    </citation>
    <scope>NUCLEOTIDE SEQUENCE</scope>
    <source>
        <strain evidence="4">MM415A00110</strain>
        <strain evidence="2">MM415B00359</strain>
        <strain evidence="3">TM448B00679</strain>
    </source>
</reference>
<name>A0A6M3Y3T2_9ZZZZ</name>
<dbReference type="EMBL" id="MT144646">
    <property type="protein sequence ID" value="QJH96295.1"/>
    <property type="molecule type" value="Genomic_DNA"/>
</dbReference>
<feature type="region of interest" description="Disordered" evidence="1">
    <location>
        <begin position="73"/>
        <end position="92"/>
    </location>
</feature>
<evidence type="ECO:0000256" key="1">
    <source>
        <dbReference type="SAM" id="MobiDB-lite"/>
    </source>
</evidence>
<feature type="compositionally biased region" description="Basic and acidic residues" evidence="1">
    <location>
        <begin position="28"/>
        <end position="41"/>
    </location>
</feature>
<feature type="region of interest" description="Disordered" evidence="1">
    <location>
        <begin position="20"/>
        <end position="41"/>
    </location>
</feature>
<dbReference type="EMBL" id="MT141551">
    <property type="protein sequence ID" value="QJA66201.1"/>
    <property type="molecule type" value="Genomic_DNA"/>
</dbReference>
<organism evidence="4">
    <name type="scientific">viral metagenome</name>
    <dbReference type="NCBI Taxonomy" id="1070528"/>
    <lineage>
        <taxon>unclassified sequences</taxon>
        <taxon>metagenomes</taxon>
        <taxon>organismal metagenomes</taxon>
    </lineage>
</organism>
<evidence type="ECO:0000313" key="4">
    <source>
        <dbReference type="EMBL" id="QJI04742.1"/>
    </source>
</evidence>
<sequence>MEREYQRVKIQAALAGVDIEKGKRKGKGEKPMKENAKAEKQGFIFKDPKEYEHLSQEERQGLTDKMMGHFKAWAKSPMPIKDGGIRGKNPIG</sequence>
<evidence type="ECO:0000313" key="3">
    <source>
        <dbReference type="EMBL" id="QJH96295.1"/>
    </source>
</evidence>
<evidence type="ECO:0000313" key="2">
    <source>
        <dbReference type="EMBL" id="QJA66201.1"/>
    </source>
</evidence>
<proteinExistence type="predicted"/>
<protein>
    <submittedName>
        <fullName evidence="4">Uncharacterized protein</fullName>
    </submittedName>
</protein>